<dbReference type="Pfam" id="PF04921">
    <property type="entry name" value="XAP5"/>
    <property type="match status" value="1"/>
</dbReference>
<keyword evidence="4" id="KW-1185">Reference proteome</keyword>
<dbReference type="EMBL" id="SPNW01000005">
    <property type="protein sequence ID" value="TIA92675.1"/>
    <property type="molecule type" value="Genomic_DNA"/>
</dbReference>
<feature type="region of interest" description="Disordered" evidence="1">
    <location>
        <begin position="1"/>
        <end position="21"/>
    </location>
</feature>
<dbReference type="OrthoDB" id="1562195at2759"/>
<name>A0A4T0FWS4_9BASI</name>
<evidence type="ECO:0000313" key="4">
    <source>
        <dbReference type="Proteomes" id="UP000310189"/>
    </source>
</evidence>
<evidence type="ECO:0000313" key="3">
    <source>
        <dbReference type="EMBL" id="TIA92675.1"/>
    </source>
</evidence>
<sequence>MSKEFSSKKSENKESVEESLKKNTIGLVHLDEFKLKRKQIEEQAARDAAGTSSSNTRPKKKSKTKKSSAKLSFADGDIEDGDDVDSDNMSTNKKKLSKNPQVDTSFLPDRERDLSEISQRELLRIEFLEKQEQIKSETIDVKFAYFDGTSHMSTLTCKKGDTLTHLLDKSRQKFAQLKQNHVDNLMIVKHNLILPTHYTFYDFQVNQTRSRQGELFDFADSETAAKVVERSWYHNNKHIFPASKWEQFETTPA</sequence>
<feature type="region of interest" description="Disordered" evidence="1">
    <location>
        <begin position="41"/>
        <end position="110"/>
    </location>
</feature>
<dbReference type="GO" id="GO:0006325">
    <property type="term" value="P:chromatin organization"/>
    <property type="evidence" value="ECO:0007669"/>
    <property type="project" value="TreeGrafter"/>
</dbReference>
<dbReference type="GO" id="GO:0005634">
    <property type="term" value="C:nucleus"/>
    <property type="evidence" value="ECO:0007669"/>
    <property type="project" value="InterPro"/>
</dbReference>
<dbReference type="InterPro" id="IPR048337">
    <property type="entry name" value="FAM50A/XAP5_C"/>
</dbReference>
<protein>
    <recommendedName>
        <fullName evidence="2">FAM50A/XAP5 C-terminal domain-containing protein</fullName>
    </recommendedName>
</protein>
<evidence type="ECO:0000256" key="1">
    <source>
        <dbReference type="SAM" id="MobiDB-lite"/>
    </source>
</evidence>
<feature type="domain" description="FAM50A/XAP5 C-terminal" evidence="2">
    <location>
        <begin position="137"/>
        <end position="221"/>
    </location>
</feature>
<feature type="compositionally biased region" description="Basic residues" evidence="1">
    <location>
        <begin position="57"/>
        <end position="68"/>
    </location>
</feature>
<proteinExistence type="predicted"/>
<evidence type="ECO:0000259" key="2">
    <source>
        <dbReference type="Pfam" id="PF04921"/>
    </source>
</evidence>
<dbReference type="PANTHER" id="PTHR12722">
    <property type="entry name" value="XAP-5 PROTEIN-RELATED"/>
    <property type="match status" value="1"/>
</dbReference>
<dbReference type="Proteomes" id="UP000310189">
    <property type="component" value="Unassembled WGS sequence"/>
</dbReference>
<comment type="caution">
    <text evidence="3">The sequence shown here is derived from an EMBL/GenBank/DDBJ whole genome shotgun (WGS) entry which is preliminary data.</text>
</comment>
<feature type="compositionally biased region" description="Acidic residues" evidence="1">
    <location>
        <begin position="76"/>
        <end position="86"/>
    </location>
</feature>
<dbReference type="PANTHER" id="PTHR12722:SF0">
    <property type="entry name" value="PROTEIN FAM50A"/>
    <property type="match status" value="1"/>
</dbReference>
<dbReference type="InterPro" id="IPR007005">
    <property type="entry name" value="XAP5"/>
</dbReference>
<gene>
    <name evidence="3" type="ORF">E3P99_00528</name>
</gene>
<organism evidence="3 4">
    <name type="scientific">Wallemia hederae</name>
    <dbReference type="NCBI Taxonomy" id="1540922"/>
    <lineage>
        <taxon>Eukaryota</taxon>
        <taxon>Fungi</taxon>
        <taxon>Dikarya</taxon>
        <taxon>Basidiomycota</taxon>
        <taxon>Wallemiomycotina</taxon>
        <taxon>Wallemiomycetes</taxon>
        <taxon>Wallemiales</taxon>
        <taxon>Wallemiaceae</taxon>
        <taxon>Wallemia</taxon>
    </lineage>
</organism>
<accession>A0A4T0FWS4</accession>
<reference evidence="3 4" key="1">
    <citation type="submission" date="2019-03" db="EMBL/GenBank/DDBJ databases">
        <title>Sequencing 23 genomes of Wallemia ichthyophaga.</title>
        <authorList>
            <person name="Gostincar C."/>
        </authorList>
    </citation>
    <scope>NUCLEOTIDE SEQUENCE [LARGE SCALE GENOMIC DNA]</scope>
    <source>
        <strain evidence="3 4">EXF-5753</strain>
    </source>
</reference>
<dbReference type="AlphaFoldDB" id="A0A4T0FWS4"/>